<keyword evidence="3" id="KW-1185">Reference proteome</keyword>
<gene>
    <name evidence="2" type="ORF">DFH08DRAFT_975488</name>
</gene>
<proteinExistence type="predicted"/>
<organism evidence="2 3">
    <name type="scientific">Mycena albidolilacea</name>
    <dbReference type="NCBI Taxonomy" id="1033008"/>
    <lineage>
        <taxon>Eukaryota</taxon>
        <taxon>Fungi</taxon>
        <taxon>Dikarya</taxon>
        <taxon>Basidiomycota</taxon>
        <taxon>Agaricomycotina</taxon>
        <taxon>Agaricomycetes</taxon>
        <taxon>Agaricomycetidae</taxon>
        <taxon>Agaricales</taxon>
        <taxon>Marasmiineae</taxon>
        <taxon>Mycenaceae</taxon>
        <taxon>Mycena</taxon>
    </lineage>
</organism>
<evidence type="ECO:0000256" key="1">
    <source>
        <dbReference type="SAM" id="MobiDB-lite"/>
    </source>
</evidence>
<feature type="compositionally biased region" description="Low complexity" evidence="1">
    <location>
        <begin position="160"/>
        <end position="178"/>
    </location>
</feature>
<evidence type="ECO:0000313" key="3">
    <source>
        <dbReference type="Proteomes" id="UP001218218"/>
    </source>
</evidence>
<dbReference type="AlphaFoldDB" id="A0AAD6Z5P2"/>
<reference evidence="2" key="1">
    <citation type="submission" date="2023-03" db="EMBL/GenBank/DDBJ databases">
        <title>Massive genome expansion in bonnet fungi (Mycena s.s.) driven by repeated elements and novel gene families across ecological guilds.</title>
        <authorList>
            <consortium name="Lawrence Berkeley National Laboratory"/>
            <person name="Harder C.B."/>
            <person name="Miyauchi S."/>
            <person name="Viragh M."/>
            <person name="Kuo A."/>
            <person name="Thoen E."/>
            <person name="Andreopoulos B."/>
            <person name="Lu D."/>
            <person name="Skrede I."/>
            <person name="Drula E."/>
            <person name="Henrissat B."/>
            <person name="Morin E."/>
            <person name="Kohler A."/>
            <person name="Barry K."/>
            <person name="LaButti K."/>
            <person name="Morin E."/>
            <person name="Salamov A."/>
            <person name="Lipzen A."/>
            <person name="Mereny Z."/>
            <person name="Hegedus B."/>
            <person name="Baldrian P."/>
            <person name="Stursova M."/>
            <person name="Weitz H."/>
            <person name="Taylor A."/>
            <person name="Grigoriev I.V."/>
            <person name="Nagy L.G."/>
            <person name="Martin F."/>
            <person name="Kauserud H."/>
        </authorList>
    </citation>
    <scope>NUCLEOTIDE SEQUENCE</scope>
    <source>
        <strain evidence="2">CBHHK002</strain>
    </source>
</reference>
<comment type="caution">
    <text evidence="2">The sequence shown here is derived from an EMBL/GenBank/DDBJ whole genome shotgun (WGS) entry which is preliminary data.</text>
</comment>
<protein>
    <submittedName>
        <fullName evidence="2">Uncharacterized protein</fullName>
    </submittedName>
</protein>
<evidence type="ECO:0000313" key="2">
    <source>
        <dbReference type="EMBL" id="KAJ7307667.1"/>
    </source>
</evidence>
<feature type="region of interest" description="Disordered" evidence="1">
    <location>
        <begin position="88"/>
        <end position="186"/>
    </location>
</feature>
<dbReference type="EMBL" id="JARIHO010000088">
    <property type="protein sequence ID" value="KAJ7307667.1"/>
    <property type="molecule type" value="Genomic_DNA"/>
</dbReference>
<dbReference type="Proteomes" id="UP001218218">
    <property type="component" value="Unassembled WGS sequence"/>
</dbReference>
<accession>A0AAD6Z5P2</accession>
<name>A0AAD6Z5P2_9AGAR</name>
<sequence length="186" mass="20369">MPVHPAFAVIRFFASLLPFFTSSWTLDWLSSFPVLATPLLEPGLGHHLLVSADWNLGYALSAVHSIMPKSKKKICHCKPTCGKRLAKSTRRKHYRRTEASGQLPSESESTTDFSESRSFTPDDTIAHPDPLLLNDSMDIDYSHGPAMQQESPEPDDTMDLDSSASTSSDSESAPPNSDLSDASDDS</sequence>
<feature type="compositionally biased region" description="Low complexity" evidence="1">
    <location>
        <begin position="105"/>
        <end position="119"/>
    </location>
</feature>